<sequence>MERIRVTREQMKAVTAYIEQVLKSAELWNTMGDIAGNENYPEVVEFMKKVAVREELKADSMKKALFEIVEK</sequence>
<evidence type="ECO:0000313" key="1">
    <source>
        <dbReference type="EMBL" id="ADB48302.1"/>
    </source>
</evidence>
<dbReference type="KEGG" id="afn:Acfer_1950"/>
<dbReference type="Proteomes" id="UP000001902">
    <property type="component" value="Chromosome"/>
</dbReference>
<keyword evidence="2" id="KW-1185">Reference proteome</keyword>
<dbReference type="GeneID" id="78335648"/>
<protein>
    <submittedName>
        <fullName evidence="1">Uncharacterized protein</fullName>
    </submittedName>
</protein>
<proteinExistence type="predicted"/>
<name>D2RMK0_ACIFV</name>
<dbReference type="HOGENOM" id="CLU_2730738_0_0_9"/>
<dbReference type="EMBL" id="CP001859">
    <property type="protein sequence ID" value="ADB48302.1"/>
    <property type="molecule type" value="Genomic_DNA"/>
</dbReference>
<evidence type="ECO:0000313" key="2">
    <source>
        <dbReference type="Proteomes" id="UP000001902"/>
    </source>
</evidence>
<gene>
    <name evidence="1" type="ordered locus">Acfer_1950</name>
</gene>
<dbReference type="OrthoDB" id="9881686at2"/>
<accession>D2RMK0</accession>
<reference evidence="1 2" key="1">
    <citation type="journal article" date="2010" name="Stand. Genomic Sci.">
        <title>Complete genome sequence of Acidaminococcus fermentans type strain (VR4).</title>
        <authorList>
            <person name="Chang Y.J."/>
            <person name="Pukall R."/>
            <person name="Saunders E."/>
            <person name="Lapidus A."/>
            <person name="Copeland A."/>
            <person name="Nolan M."/>
            <person name="Glavina Del Rio T."/>
            <person name="Lucas S."/>
            <person name="Chen F."/>
            <person name="Tice H."/>
            <person name="Cheng J.F."/>
            <person name="Han C."/>
            <person name="Detter J.C."/>
            <person name="Bruce D."/>
            <person name="Goodwin L."/>
            <person name="Pitluck S."/>
            <person name="Mikhailova N."/>
            <person name="Liolios K."/>
            <person name="Pati A."/>
            <person name="Ivanova N."/>
            <person name="Mavromatis K."/>
            <person name="Chen A."/>
            <person name="Palaniappan K."/>
            <person name="Land M."/>
            <person name="Hauser L."/>
            <person name="Jeffries C.D."/>
            <person name="Brettin T."/>
            <person name="Rohde M."/>
            <person name="Goker M."/>
            <person name="Bristow J."/>
            <person name="Eisen J.A."/>
            <person name="Markowitz V."/>
            <person name="Hugenholtz P."/>
            <person name="Kyrpides N.C."/>
            <person name="Klenk H.P."/>
        </authorList>
    </citation>
    <scope>NUCLEOTIDE SEQUENCE [LARGE SCALE GENOMIC DNA]</scope>
    <source>
        <strain evidence="2">ATCC 25085 / DSM 20731 / CCUG 9996 / CIP 106432 / VR4</strain>
    </source>
</reference>
<dbReference type="STRING" id="591001.Acfer_1950"/>
<dbReference type="RefSeq" id="WP_012939282.1">
    <property type="nucleotide sequence ID" value="NC_013740.1"/>
</dbReference>
<organism evidence="1 2">
    <name type="scientific">Acidaminococcus fermentans (strain ATCC 25085 / DSM 20731 / CCUG 9996 / CIP 106432 / VR4)</name>
    <dbReference type="NCBI Taxonomy" id="591001"/>
    <lineage>
        <taxon>Bacteria</taxon>
        <taxon>Bacillati</taxon>
        <taxon>Bacillota</taxon>
        <taxon>Negativicutes</taxon>
        <taxon>Acidaminococcales</taxon>
        <taxon>Acidaminococcaceae</taxon>
        <taxon>Acidaminococcus</taxon>
    </lineage>
</organism>
<dbReference type="AlphaFoldDB" id="D2RMK0"/>